<feature type="transmembrane region" description="Helical" evidence="1">
    <location>
        <begin position="55"/>
        <end position="78"/>
    </location>
</feature>
<dbReference type="KEGG" id="pfy:PFICI_14967"/>
<keyword evidence="1" id="KW-0472">Membrane</keyword>
<sequence length="492" mass="55124">MYGISSESNNVMDYTISNGDTELLNAPGKRSQDVLPDYAAAIRRPVTLWSLHSGWTMYAFLLLGLGFAVGHHQYYMYLNGTPADEQVQKMRYGTVLAFLTKASLVAAVIAAFRQRIWATLVSTPLALKALDCLPAAPSDLLAAFNPDAIRSAKIAVFMAWFSWQVTFSCITDLSSPMIVILASQSLSVEPTIDVTTCPGAKVLNFNRETIEEFRKLDPVDNVPLLPASYWNSTRFSTTQPYWFDYYHAPFVRLEQLATIALYQDQPATGSNASSIACGHDWDCSFTVKFVAPGYKCDDIVTEGVFTKAAHDIRPPFDTSILLPLGRYSYYAVTHLGDYADQQMGDVFPGGIPKSEPPWPKHFGVFRTEPVLWIGYISVLTSSGRLPENRTAPGWNESFSPNIIRCENYETEYTVFFEYINELQKIRILDRKYIAPILNTTLTQDIANDGTRDTTVAIPESNYVFPQDENYGYVAAYHSFGCKHSGNIYKIIR</sequence>
<gene>
    <name evidence="2" type="ORF">PFICI_14967</name>
</gene>
<dbReference type="Proteomes" id="UP000030651">
    <property type="component" value="Unassembled WGS sequence"/>
</dbReference>
<protein>
    <submittedName>
        <fullName evidence="2">Uncharacterized protein</fullName>
    </submittedName>
</protein>
<dbReference type="GeneID" id="19279980"/>
<keyword evidence="1" id="KW-1133">Transmembrane helix</keyword>
<dbReference type="InParanoid" id="W3WJQ0"/>
<dbReference type="RefSeq" id="XP_007841739.1">
    <property type="nucleotide sequence ID" value="XM_007843548.1"/>
</dbReference>
<organism evidence="2 3">
    <name type="scientific">Pestalotiopsis fici (strain W106-1 / CGMCC3.15140)</name>
    <dbReference type="NCBI Taxonomy" id="1229662"/>
    <lineage>
        <taxon>Eukaryota</taxon>
        <taxon>Fungi</taxon>
        <taxon>Dikarya</taxon>
        <taxon>Ascomycota</taxon>
        <taxon>Pezizomycotina</taxon>
        <taxon>Sordariomycetes</taxon>
        <taxon>Xylariomycetidae</taxon>
        <taxon>Amphisphaeriales</taxon>
        <taxon>Sporocadaceae</taxon>
        <taxon>Pestalotiopsis</taxon>
    </lineage>
</organism>
<evidence type="ECO:0000313" key="2">
    <source>
        <dbReference type="EMBL" id="ETS73362.1"/>
    </source>
</evidence>
<accession>W3WJQ0</accession>
<evidence type="ECO:0000313" key="3">
    <source>
        <dbReference type="Proteomes" id="UP000030651"/>
    </source>
</evidence>
<feature type="transmembrane region" description="Helical" evidence="1">
    <location>
        <begin position="90"/>
        <end position="112"/>
    </location>
</feature>
<dbReference type="OMA" id="NIIRCEN"/>
<dbReference type="AlphaFoldDB" id="W3WJQ0"/>
<dbReference type="PANTHER" id="PTHR35041">
    <property type="entry name" value="MEDIATOR OF RNA POLYMERASE II TRANSCRIPTION SUBUNIT 1"/>
    <property type="match status" value="1"/>
</dbReference>
<dbReference type="eggNOG" id="ENOG502RX75">
    <property type="taxonomic scope" value="Eukaryota"/>
</dbReference>
<keyword evidence="3" id="KW-1185">Reference proteome</keyword>
<dbReference type="HOGENOM" id="CLU_008809_0_1_1"/>
<keyword evidence="1" id="KW-0812">Transmembrane</keyword>
<dbReference type="PANTHER" id="PTHR35041:SF3">
    <property type="entry name" value="FORMYLMETHIONINE DEFORMYLASE-LIKE PROTEIN"/>
    <property type="match status" value="1"/>
</dbReference>
<dbReference type="OrthoDB" id="5340195at2759"/>
<evidence type="ECO:0000256" key="1">
    <source>
        <dbReference type="SAM" id="Phobius"/>
    </source>
</evidence>
<proteinExistence type="predicted"/>
<dbReference type="EMBL" id="KI912122">
    <property type="protein sequence ID" value="ETS73362.1"/>
    <property type="molecule type" value="Genomic_DNA"/>
</dbReference>
<name>W3WJQ0_PESFW</name>
<reference evidence="3" key="1">
    <citation type="journal article" date="2015" name="BMC Genomics">
        <title>Genomic and transcriptomic analysis of the endophytic fungus Pestalotiopsis fici reveals its lifestyle and high potential for synthesis of natural products.</title>
        <authorList>
            <person name="Wang X."/>
            <person name="Zhang X."/>
            <person name="Liu L."/>
            <person name="Xiang M."/>
            <person name="Wang W."/>
            <person name="Sun X."/>
            <person name="Che Y."/>
            <person name="Guo L."/>
            <person name="Liu G."/>
            <person name="Guo L."/>
            <person name="Wang C."/>
            <person name="Yin W.B."/>
            <person name="Stadler M."/>
            <person name="Zhang X."/>
            <person name="Liu X."/>
        </authorList>
    </citation>
    <scope>NUCLEOTIDE SEQUENCE [LARGE SCALE GENOMIC DNA]</scope>
    <source>
        <strain evidence="3">W106-1 / CGMCC3.15140</strain>
    </source>
</reference>